<dbReference type="CDD" id="cd22343">
    <property type="entry name" value="PDDEXK_lambda_exonuclease-like"/>
    <property type="match status" value="1"/>
</dbReference>
<dbReference type="NCBIfam" id="TIGR03033">
    <property type="entry name" value="phage_rel_nuc"/>
    <property type="match status" value="1"/>
</dbReference>
<protein>
    <recommendedName>
        <fullName evidence="1">YqaJ viral recombinase domain-containing protein</fullName>
    </recommendedName>
</protein>
<dbReference type="KEGG" id="eba:p1B105"/>
<dbReference type="Proteomes" id="UP000006552">
    <property type="component" value="Plasmid 1"/>
</dbReference>
<reference evidence="2 3" key="1">
    <citation type="journal article" date="2005" name="Arch. Microbiol.">
        <title>The genome sequence of an anaerobic aromatic-degrading denitrifying bacterium, strain EbN1.</title>
        <authorList>
            <person name="Rabus R."/>
            <person name="Kube M."/>
            <person name="Heider J."/>
            <person name="Beck A."/>
            <person name="Heitmann K."/>
            <person name="Widdel F."/>
            <person name="Reinhardt R."/>
        </authorList>
    </citation>
    <scope>NUCLEOTIDE SEQUENCE [LARGE SCALE GENOMIC DNA]</scope>
    <source>
        <strain evidence="2 3">EbN1</strain>
        <plasmid evidence="3">Plasmid pAzo1</plasmid>
    </source>
</reference>
<dbReference type="OrthoDB" id="46225at2"/>
<keyword evidence="2" id="KW-0614">Plasmid</keyword>
<sequence length="334" mass="37325">MKIVKLDQRSQEWHDWRAGKDIDGPRITASNIAVIAGISPFKSRYQLWEEMTGRREPDKMNPAMAHGVETEDEALAAWIQDHGDYAQPCCIEHDGIPWVAASLDGLTLTGTKAVEIKCPYSRYGDAPKLWVSAQAGEIPAYYLAQMQWQMFASNGEILSMDFWVYWAGKGIKIPVQSDPLEQQRLYAEAKTFREAVINDDIPATDAWIDAASAWRQAKLEYDMAKETLDARAKDIENLLAANGESSYEGCGIVATKYSSKGAVDYGALFESVKEHHGIDLVMLAEQFRKDDSERFKITLQKKAPAAKASTKRTTEAETEIADAMLQSAAEEAWF</sequence>
<dbReference type="EMBL" id="CR555307">
    <property type="protein sequence ID" value="CAI10322.1"/>
    <property type="molecule type" value="Genomic_DNA"/>
</dbReference>
<dbReference type="PANTHER" id="PTHR46609:SF6">
    <property type="entry name" value="EXONUCLEASE, PHAGE-TYPE_RECB, C-TERMINAL DOMAIN-CONTAINING PROTEIN-RELATED"/>
    <property type="match status" value="1"/>
</dbReference>
<proteinExistence type="predicted"/>
<accession>Q5NX92</accession>
<evidence type="ECO:0000259" key="1">
    <source>
        <dbReference type="Pfam" id="PF09588"/>
    </source>
</evidence>
<evidence type="ECO:0000313" key="2">
    <source>
        <dbReference type="EMBL" id="CAI10322.1"/>
    </source>
</evidence>
<dbReference type="InterPro" id="IPR019080">
    <property type="entry name" value="YqaJ_viral_recombinase"/>
</dbReference>
<dbReference type="InterPro" id="IPR011604">
    <property type="entry name" value="PDDEXK-like_dom_sf"/>
</dbReference>
<name>Q5NX92_AROAE</name>
<dbReference type="RefSeq" id="WP_011254855.1">
    <property type="nucleotide sequence ID" value="NC_006823.1"/>
</dbReference>
<dbReference type="PANTHER" id="PTHR46609">
    <property type="entry name" value="EXONUCLEASE, PHAGE-TYPE/RECB, C-TERMINAL DOMAIN-CONTAINING PROTEIN"/>
    <property type="match status" value="1"/>
</dbReference>
<evidence type="ECO:0000313" key="3">
    <source>
        <dbReference type="Proteomes" id="UP000006552"/>
    </source>
</evidence>
<dbReference type="Gene3D" id="3.90.320.10">
    <property type="match status" value="1"/>
</dbReference>
<dbReference type="InterPro" id="IPR017482">
    <property type="entry name" value="Lambda-type_endonuclease"/>
</dbReference>
<geneLocation type="plasmid" evidence="3">
    <name>pAzo1</name>
</geneLocation>
<feature type="domain" description="YqaJ viral recombinase" evidence="1">
    <location>
        <begin position="12"/>
        <end position="153"/>
    </location>
</feature>
<dbReference type="HOGENOM" id="CLU_066205_1_0_4"/>
<keyword evidence="3" id="KW-1185">Reference proteome</keyword>
<dbReference type="SUPFAM" id="SSF52980">
    <property type="entry name" value="Restriction endonuclease-like"/>
    <property type="match status" value="1"/>
</dbReference>
<dbReference type="InterPro" id="IPR051703">
    <property type="entry name" value="NF-kappa-B_Signaling_Reg"/>
</dbReference>
<dbReference type="AlphaFoldDB" id="Q5NX92"/>
<organism evidence="2 3">
    <name type="scientific">Aromatoleum aromaticum (strain DSM 19018 / LMG 30748 / EbN1)</name>
    <name type="common">Azoarcus sp. (strain EbN1)</name>
    <dbReference type="NCBI Taxonomy" id="76114"/>
    <lineage>
        <taxon>Bacteria</taxon>
        <taxon>Pseudomonadati</taxon>
        <taxon>Pseudomonadota</taxon>
        <taxon>Betaproteobacteria</taxon>
        <taxon>Rhodocyclales</taxon>
        <taxon>Rhodocyclaceae</taxon>
        <taxon>Aromatoleum</taxon>
    </lineage>
</organism>
<dbReference type="InterPro" id="IPR011335">
    <property type="entry name" value="Restrct_endonuc-II-like"/>
</dbReference>
<dbReference type="Pfam" id="PF09588">
    <property type="entry name" value="YqaJ"/>
    <property type="match status" value="1"/>
</dbReference>
<gene>
    <name evidence="2" type="ORF">p1B105</name>
</gene>